<evidence type="ECO:0000313" key="2">
    <source>
        <dbReference type="Proteomes" id="UP000228952"/>
    </source>
</evidence>
<proteinExistence type="predicted"/>
<comment type="caution">
    <text evidence="1">The sequence shown here is derived from an EMBL/GenBank/DDBJ whole genome shotgun (WGS) entry which is preliminary data.</text>
</comment>
<protein>
    <submittedName>
        <fullName evidence="1">Uncharacterized protein</fullName>
    </submittedName>
</protein>
<sequence length="436" mass="47391">MSAGNPPPVFETLPAQKNSDQLSIVYLNMMCAPDAATAFKANENDASARDCRRVGSSEFFSALAGLLVSRAAKEAGGGVLSIKSLTFEDDTAIATQEALMAEVSELLNVDRATVLETAGQSSCHIVLGENPVQDSIGGEATVIYGTEGLVVATMSDEGDIIFMGAVEDLARGRNRRETDYRNAVLFQMSKNGIKLFVPLNNLLDADALVDSPNMQPDDRLTLELDLKWGVYHSEEGEDEKWGALPMTLAIKRYPAPGEVSIATKGKRFEALLRGVSPHHLGIGTDAVPVRGTTRKFDDYATAEEDGSFNHEFDVFHLLGLDPDTYRQTPMAIRALQLAQSAAHTARRLLKTTGEPFHNIPQIPRYMVANNRSCALSEIDAVFPDFFASLQDAFTVDHEGDGFQLSADVAKGILSLVRAITPELRMQKKSVTEPVKK</sequence>
<name>A0A2M7W0S4_9BACT</name>
<dbReference type="AlphaFoldDB" id="A0A2M7W0S4"/>
<dbReference type="Proteomes" id="UP000228952">
    <property type="component" value="Unassembled WGS sequence"/>
</dbReference>
<dbReference type="EMBL" id="PFQB01000128">
    <property type="protein sequence ID" value="PJA12083.1"/>
    <property type="molecule type" value="Genomic_DNA"/>
</dbReference>
<gene>
    <name evidence="1" type="ORF">COX64_05080</name>
</gene>
<accession>A0A2M7W0S4</accession>
<reference evidence="2" key="1">
    <citation type="submission" date="2017-09" db="EMBL/GenBank/DDBJ databases">
        <title>Depth-based differentiation of microbial function through sediment-hosted aquifers and enrichment of novel symbionts in the deep terrestrial subsurface.</title>
        <authorList>
            <person name="Probst A.J."/>
            <person name="Ladd B."/>
            <person name="Jarett J.K."/>
            <person name="Geller-Mcgrath D.E."/>
            <person name="Sieber C.M.K."/>
            <person name="Emerson J.B."/>
            <person name="Anantharaman K."/>
            <person name="Thomas B.C."/>
            <person name="Malmstrom R."/>
            <person name="Stieglmeier M."/>
            <person name="Klingl A."/>
            <person name="Woyke T."/>
            <person name="Ryan C.M."/>
            <person name="Banfield J.F."/>
        </authorList>
    </citation>
    <scope>NUCLEOTIDE SEQUENCE [LARGE SCALE GENOMIC DNA]</scope>
</reference>
<evidence type="ECO:0000313" key="1">
    <source>
        <dbReference type="EMBL" id="PJA12083.1"/>
    </source>
</evidence>
<organism evidence="1 2">
    <name type="scientific">Candidatus Dojkabacteria bacterium CG_4_10_14_0_2_um_filter_Dojkabacteria_WS6_41_15</name>
    <dbReference type="NCBI Taxonomy" id="2014249"/>
    <lineage>
        <taxon>Bacteria</taxon>
        <taxon>Candidatus Dojkabacteria</taxon>
    </lineage>
</organism>